<feature type="compositionally biased region" description="Polar residues" evidence="6">
    <location>
        <begin position="205"/>
        <end position="215"/>
    </location>
</feature>
<evidence type="ECO:0000313" key="10">
    <source>
        <dbReference type="Proteomes" id="UP001150062"/>
    </source>
</evidence>
<evidence type="ECO:0000256" key="4">
    <source>
        <dbReference type="ARBA" id="ARBA00023288"/>
    </source>
</evidence>
<dbReference type="PANTHER" id="PTHR12895">
    <property type="entry name" value="DYMECLIN"/>
    <property type="match status" value="1"/>
</dbReference>
<sequence length="909" mass="107508">MQKESKVLKKLCDNKVIENLDTFWDNELFVHFSVPLIRQPVQDSFVVIRENFLPHLLINNPKTHNFPRLILFAVEKIIKMTNNFEQQKKINNFAMNMVNLLFLIRQFSIEIFELSKKPMKNSKSPKRNHKKMKSLQRKLEEKERKKIIKKQKEKEKENKKKQKENKNENKKQQEKEKEKKDDEEDTDTDMETNTETNTETEENEVLSNNENLIDNNTEESDSEDYISYGSTCFEHHFIISSSNSDPIDVSPLFMESMVDFLLKVKYNEGEHDEYIIIIEIINCIITFLSSNLYEVSKSFKNTSLNYKLKQNKKKKNQIESFIDLDSVHFTRKNIWSVEEYSLKNHFIHYFSTLKLEKSKKLASILFDYALSDIVPPVPPSNKWLIKSGRFRKTFKKLLRNESNSTNELSRCGLSLFLALHQVHPPPSNWNMNRILEKEELPQNPFRKYFMLATNTNNGIVISTEKKINFIKLFKHLNSRETLNPINILLLYLILDSNEDFLNFFSKNEQTPQFLLKVLELLFNLTMSEESKSEKKQTDSRSIFVILAILTILTQKNELCENLFSETVSVPNWYNKKNSGSVSVGNILILVICDVIKIHLPNLLDIEKLRLSFGIISNLSLFFKDISRVASLQLAIIFDFLAKKVQDAGQYEFDEEEMEEFLQRNEKEMKKRKDKNLKVETVEEITYKKNKSKKSKRKNENAEEIENNNNYFEDIQLNQTVFSDWLDCESLNPPPTTENRPERLVKQTLANQFEKRYHEMTHELQFYTDLLVIISEIIQIGVTLKLTKNENLIYTMLKYENQLFIYKHHPRLWKFITNILQIINFVKSELDKKFTNVESYSANEAISHIKRISTKFNLNEKGIEVEPKPLFKYIVDPTVMSQYFFVYTWDLISHYSVLDYNEKVLSILKY</sequence>
<reference evidence="8" key="1">
    <citation type="submission" date="2022-08" db="EMBL/GenBank/DDBJ databases">
        <title>Novel sulfate-reducing endosymbionts in the free-living metamonad Anaeramoeba.</title>
        <authorList>
            <person name="Jerlstrom-Hultqvist J."/>
            <person name="Cepicka I."/>
            <person name="Gallot-Lavallee L."/>
            <person name="Salas-Leiva D."/>
            <person name="Curtis B.A."/>
            <person name="Zahonova K."/>
            <person name="Pipaliya S."/>
            <person name="Dacks J."/>
            <person name="Roger A.J."/>
        </authorList>
    </citation>
    <scope>NUCLEOTIDE SEQUENCE</scope>
    <source>
        <strain evidence="8">Schooner1</strain>
    </source>
</reference>
<feature type="compositionally biased region" description="Basic residues" evidence="6">
    <location>
        <begin position="119"/>
        <end position="136"/>
    </location>
</feature>
<dbReference type="AlphaFoldDB" id="A0AAV7ZK77"/>
<keyword evidence="5" id="KW-0175">Coiled coil</keyword>
<evidence type="ECO:0000256" key="3">
    <source>
        <dbReference type="ARBA" id="ARBA00022707"/>
    </source>
</evidence>
<evidence type="ECO:0000256" key="2">
    <source>
        <dbReference type="ARBA" id="ARBA00015736"/>
    </source>
</evidence>
<dbReference type="PANTHER" id="PTHR12895:SF9">
    <property type="entry name" value="DYMECLIN"/>
    <property type="match status" value="1"/>
</dbReference>
<keyword evidence="10" id="KW-1185">Reference proteome</keyword>
<dbReference type="InterPro" id="IPR019142">
    <property type="entry name" value="Dymeclin"/>
</dbReference>
<dbReference type="Proteomes" id="UP001150062">
    <property type="component" value="Unassembled WGS sequence"/>
</dbReference>
<feature type="compositionally biased region" description="Acidic residues" evidence="6">
    <location>
        <begin position="181"/>
        <end position="204"/>
    </location>
</feature>
<dbReference type="Pfam" id="PF09742">
    <property type="entry name" value="Dymeclin"/>
    <property type="match status" value="1"/>
</dbReference>
<evidence type="ECO:0000256" key="1">
    <source>
        <dbReference type="ARBA" id="ARBA00010603"/>
    </source>
</evidence>
<keyword evidence="4" id="KW-0449">Lipoprotein</keyword>
<comment type="caution">
    <text evidence="7">The sequence shown here is derived from an EMBL/GenBank/DDBJ whole genome shotgun (WGS) entry which is preliminary data.</text>
</comment>
<dbReference type="EMBL" id="JAOAOG010000292">
    <property type="protein sequence ID" value="KAJ6232443.1"/>
    <property type="molecule type" value="Genomic_DNA"/>
</dbReference>
<evidence type="ECO:0000313" key="9">
    <source>
        <dbReference type="Proteomes" id="UP001146793"/>
    </source>
</evidence>
<feature type="coiled-coil region" evidence="5">
    <location>
        <begin position="650"/>
        <end position="707"/>
    </location>
</feature>
<reference evidence="7" key="2">
    <citation type="submission" date="2022-08" db="EMBL/GenBank/DDBJ databases">
        <title>Novel sulphate-reducing endosymbionts in the free-living metamonad Anaeramoeba.</title>
        <authorList>
            <person name="Jerlstrom-Hultqvist J."/>
            <person name="Cepicka I."/>
            <person name="Gallot-Lavallee L."/>
            <person name="Salas-Leiva D."/>
            <person name="Curtis B.A."/>
            <person name="Zahonova K."/>
            <person name="Pipaliya S."/>
            <person name="Dacks J."/>
            <person name="Roger A.J."/>
        </authorList>
    </citation>
    <scope>NUCLEOTIDE SEQUENCE</scope>
    <source>
        <strain evidence="7">Busselton2</strain>
    </source>
</reference>
<accession>A0AAV7ZK77</accession>
<evidence type="ECO:0000256" key="6">
    <source>
        <dbReference type="SAM" id="MobiDB-lite"/>
    </source>
</evidence>
<feature type="region of interest" description="Disordered" evidence="6">
    <location>
        <begin position="119"/>
        <end position="221"/>
    </location>
</feature>
<dbReference type="GO" id="GO:0007030">
    <property type="term" value="P:Golgi organization"/>
    <property type="evidence" value="ECO:0007669"/>
    <property type="project" value="TreeGrafter"/>
</dbReference>
<name>A0AAV7ZK77_9EUKA</name>
<evidence type="ECO:0000313" key="8">
    <source>
        <dbReference type="EMBL" id="KAJ6232443.1"/>
    </source>
</evidence>
<dbReference type="EMBL" id="JANTQA010000029">
    <property type="protein sequence ID" value="KAJ3441112.1"/>
    <property type="molecule type" value="Genomic_DNA"/>
</dbReference>
<protein>
    <recommendedName>
        <fullName evidence="2">Dymeclin</fullName>
    </recommendedName>
</protein>
<feature type="compositionally biased region" description="Basic and acidic residues" evidence="6">
    <location>
        <begin position="137"/>
        <end position="180"/>
    </location>
</feature>
<dbReference type="GO" id="GO:0005794">
    <property type="term" value="C:Golgi apparatus"/>
    <property type="evidence" value="ECO:0007669"/>
    <property type="project" value="TreeGrafter"/>
</dbReference>
<dbReference type="Proteomes" id="UP001146793">
    <property type="component" value="Unassembled WGS sequence"/>
</dbReference>
<evidence type="ECO:0000313" key="7">
    <source>
        <dbReference type="EMBL" id="KAJ3441112.1"/>
    </source>
</evidence>
<keyword evidence="3" id="KW-0519">Myristate</keyword>
<comment type="similarity">
    <text evidence="1">Belongs to the dymeclin family.</text>
</comment>
<evidence type="ECO:0000256" key="5">
    <source>
        <dbReference type="SAM" id="Coils"/>
    </source>
</evidence>
<organism evidence="7 9">
    <name type="scientific">Anaeramoeba flamelloides</name>
    <dbReference type="NCBI Taxonomy" id="1746091"/>
    <lineage>
        <taxon>Eukaryota</taxon>
        <taxon>Metamonada</taxon>
        <taxon>Anaeramoebidae</taxon>
        <taxon>Anaeramoeba</taxon>
    </lineage>
</organism>
<proteinExistence type="inferred from homology"/>
<gene>
    <name evidence="7" type="ORF">M0812_13117</name>
    <name evidence="8" type="ORF">M0813_04966</name>
</gene>